<evidence type="ECO:0000256" key="1">
    <source>
        <dbReference type="ARBA" id="ARBA00001974"/>
    </source>
</evidence>
<dbReference type="EnsemblMetazoa" id="XM_030977326">
    <property type="protein sequence ID" value="XP_030833186"/>
    <property type="gene ID" value="LOC105437028"/>
</dbReference>
<feature type="domain" description="FAD dependent oxidoreductase" evidence="6">
    <location>
        <begin position="11"/>
        <end position="398"/>
    </location>
</feature>
<dbReference type="OMA" id="RFYCDMV"/>
<comment type="cofactor">
    <cofactor evidence="1">
        <name>FAD</name>
        <dbReference type="ChEBI" id="CHEBI:57692"/>
    </cofactor>
</comment>
<dbReference type="Proteomes" id="UP000007110">
    <property type="component" value="Unassembled WGS sequence"/>
</dbReference>
<evidence type="ECO:0000256" key="2">
    <source>
        <dbReference type="ARBA" id="ARBA00010989"/>
    </source>
</evidence>
<keyword evidence="3" id="KW-0285">Flavoprotein</keyword>
<keyword evidence="4" id="KW-0274">FAD</keyword>
<dbReference type="GO" id="GO:0008115">
    <property type="term" value="F:sarcosine oxidase activity"/>
    <property type="evidence" value="ECO:0000318"/>
    <property type="project" value="GO_Central"/>
</dbReference>
<dbReference type="Gene3D" id="3.50.50.60">
    <property type="entry name" value="FAD/NAD(P)-binding domain"/>
    <property type="match status" value="1"/>
</dbReference>
<accession>A0A7M7NBC8</accession>
<keyword evidence="8" id="KW-1185">Reference proteome</keyword>
<evidence type="ECO:0000256" key="5">
    <source>
        <dbReference type="ARBA" id="ARBA00023002"/>
    </source>
</evidence>
<dbReference type="AlphaFoldDB" id="A0A7M7NBC8"/>
<name>A0A7M7NBC8_STRPU</name>
<dbReference type="OrthoDB" id="424974at2759"/>
<evidence type="ECO:0000313" key="8">
    <source>
        <dbReference type="Proteomes" id="UP000007110"/>
    </source>
</evidence>
<evidence type="ECO:0000256" key="3">
    <source>
        <dbReference type="ARBA" id="ARBA00022630"/>
    </source>
</evidence>
<dbReference type="KEGG" id="spu:105437028"/>
<reference evidence="8" key="1">
    <citation type="submission" date="2015-02" db="EMBL/GenBank/DDBJ databases">
        <title>Genome sequencing for Strongylocentrotus purpuratus.</title>
        <authorList>
            <person name="Murali S."/>
            <person name="Liu Y."/>
            <person name="Vee V."/>
            <person name="English A."/>
            <person name="Wang M."/>
            <person name="Skinner E."/>
            <person name="Han Y."/>
            <person name="Muzny D.M."/>
            <person name="Worley K.C."/>
            <person name="Gibbs R.A."/>
        </authorList>
    </citation>
    <scope>NUCLEOTIDE SEQUENCE</scope>
</reference>
<comment type="similarity">
    <text evidence="2">Belongs to the MSOX/MTOX family.</text>
</comment>
<dbReference type="InParanoid" id="A0A7M7NBC8"/>
<reference evidence="7" key="2">
    <citation type="submission" date="2021-01" db="UniProtKB">
        <authorList>
            <consortium name="EnsemblMetazoa"/>
        </authorList>
    </citation>
    <scope>IDENTIFICATION</scope>
</reference>
<dbReference type="PANTHER" id="PTHR10961">
    <property type="entry name" value="PEROXISOMAL SARCOSINE OXIDASE"/>
    <property type="match status" value="1"/>
</dbReference>
<dbReference type="SUPFAM" id="SSF51905">
    <property type="entry name" value="FAD/NAD(P)-binding domain"/>
    <property type="match status" value="1"/>
</dbReference>
<proteinExistence type="inferred from homology"/>
<organism evidence="7 8">
    <name type="scientific">Strongylocentrotus purpuratus</name>
    <name type="common">Purple sea urchin</name>
    <dbReference type="NCBI Taxonomy" id="7668"/>
    <lineage>
        <taxon>Eukaryota</taxon>
        <taxon>Metazoa</taxon>
        <taxon>Echinodermata</taxon>
        <taxon>Eleutherozoa</taxon>
        <taxon>Echinozoa</taxon>
        <taxon>Echinoidea</taxon>
        <taxon>Euechinoidea</taxon>
        <taxon>Echinacea</taxon>
        <taxon>Camarodonta</taxon>
        <taxon>Echinidea</taxon>
        <taxon>Strongylocentrotidae</taxon>
        <taxon>Strongylocentrotus</taxon>
    </lineage>
</organism>
<dbReference type="InterPro" id="IPR045170">
    <property type="entry name" value="MTOX"/>
</dbReference>
<dbReference type="InterPro" id="IPR006076">
    <property type="entry name" value="FAD-dep_OxRdtase"/>
</dbReference>
<dbReference type="RefSeq" id="XP_030833186.1">
    <property type="nucleotide sequence ID" value="XM_030977326.1"/>
</dbReference>
<sequence>MMENISNVIYDVCIVGAGLTGSAAARWTSSQKDIKVCLVGPNEPLEHEWSDPSRTIFGAHYDQGRIVCEVATTTAHQSWLVLAQRSILRYRELEKESGINIFNEVGNVLISAESFIKELLPKCPKTTKCFVGEELSRALPSFKPLDEGIAAIYDSCNAGYINPRPYIAANKLLASQNGCEMIEDVVSEVRDSDDTDNADEVDDAERLSRRHLIARTKSGRLIRARRVLLCPGAFVNFEHLLPNGMEVDISTNSESAVLVEVQDEDVERLSSLPCCGVEMKDRRDDRNSYILPAIKYPDGKYYMKVGHGLDLNHSLVTNDDVTAWYKKRGDISNSVQESLVSRLFKCLKDFQPKSIKTMTCVTTSTPTERFYCDMVTSKLGVIVGGNGMGAFVADEVGRMGALMIAKGSWNHDLPAELFNLRYKGDREREETATTA</sequence>
<evidence type="ECO:0000256" key="4">
    <source>
        <dbReference type="ARBA" id="ARBA00022827"/>
    </source>
</evidence>
<evidence type="ECO:0000313" key="7">
    <source>
        <dbReference type="EnsemblMetazoa" id="XP_030833186"/>
    </source>
</evidence>
<protein>
    <recommendedName>
        <fullName evidence="6">FAD dependent oxidoreductase domain-containing protein</fullName>
    </recommendedName>
</protein>
<keyword evidence="5" id="KW-0560">Oxidoreductase</keyword>
<dbReference type="GO" id="GO:0050660">
    <property type="term" value="F:flavin adenine dinucleotide binding"/>
    <property type="evidence" value="ECO:0007669"/>
    <property type="project" value="InterPro"/>
</dbReference>
<dbReference type="PANTHER" id="PTHR10961:SF10">
    <property type="entry name" value="FAD DEPENDENT OXIDOREDUCTASE DOMAIN-CONTAINING PROTEIN"/>
    <property type="match status" value="1"/>
</dbReference>
<dbReference type="InterPro" id="IPR036188">
    <property type="entry name" value="FAD/NAD-bd_sf"/>
</dbReference>
<dbReference type="Pfam" id="PF01266">
    <property type="entry name" value="DAO"/>
    <property type="match status" value="1"/>
</dbReference>
<dbReference type="Gene3D" id="3.30.9.10">
    <property type="entry name" value="D-Amino Acid Oxidase, subunit A, domain 2"/>
    <property type="match status" value="1"/>
</dbReference>
<dbReference type="GeneID" id="105437028"/>
<evidence type="ECO:0000259" key="6">
    <source>
        <dbReference type="Pfam" id="PF01266"/>
    </source>
</evidence>